<evidence type="ECO:0000313" key="12">
    <source>
        <dbReference type="Proteomes" id="UP000060602"/>
    </source>
</evidence>
<evidence type="ECO:0000256" key="6">
    <source>
        <dbReference type="ARBA" id="ARBA00023136"/>
    </source>
</evidence>
<keyword evidence="4 10" id="KW-1133">Transmembrane helix</keyword>
<dbReference type="PANTHER" id="PTHR43427:SF6">
    <property type="entry name" value="CHLORIDE CHANNEL PROTEIN CLC-E"/>
    <property type="match status" value="1"/>
</dbReference>
<comment type="subcellular location">
    <subcellularLocation>
        <location evidence="1">Membrane</location>
        <topology evidence="1">Multi-pass membrane protein</topology>
    </subcellularLocation>
</comment>
<evidence type="ECO:0000313" key="11">
    <source>
        <dbReference type="EMBL" id="AMG38720.1"/>
    </source>
</evidence>
<dbReference type="Gene3D" id="1.10.3080.10">
    <property type="entry name" value="Clc chloride channel"/>
    <property type="match status" value="1"/>
</dbReference>
<evidence type="ECO:0000256" key="2">
    <source>
        <dbReference type="ARBA" id="ARBA00022448"/>
    </source>
</evidence>
<dbReference type="RefSeq" id="WP_061073349.1">
    <property type="nucleotide sequence ID" value="NZ_CP014060.2"/>
</dbReference>
<dbReference type="EMBL" id="CP014060">
    <property type="protein sequence ID" value="AMG38720.1"/>
    <property type="molecule type" value="Genomic_DNA"/>
</dbReference>
<feature type="transmembrane region" description="Helical" evidence="10">
    <location>
        <begin position="267"/>
        <end position="291"/>
    </location>
</feature>
<reference evidence="12" key="1">
    <citation type="submission" date="2015-12" db="EMBL/GenBank/DDBJ databases">
        <title>FDA dAtabase for Regulatory Grade micrObial Sequences (FDA-ARGOS): Supporting development and validation of Infectious Disease Dx tests.</title>
        <authorList>
            <person name="Case J."/>
            <person name="Tallon L."/>
            <person name="Sadzewicz L."/>
            <person name="Sengamalay N."/>
            <person name="Ott S."/>
            <person name="Godinez A."/>
            <person name="Nagaraj S."/>
            <person name="Nadendla S."/>
            <person name="Sichtig H."/>
        </authorList>
    </citation>
    <scope>NUCLEOTIDE SEQUENCE [LARGE SCALE GENOMIC DNA]</scope>
    <source>
        <strain evidence="12">FDAARGOS_147</strain>
    </source>
</reference>
<dbReference type="InterPro" id="IPR050368">
    <property type="entry name" value="ClC-type_chloride_channel"/>
</dbReference>
<keyword evidence="7" id="KW-0869">Chloride channel</keyword>
<feature type="transmembrane region" description="Helical" evidence="10">
    <location>
        <begin position="16"/>
        <end position="38"/>
    </location>
</feature>
<dbReference type="InterPro" id="IPR014743">
    <property type="entry name" value="Cl-channel_core"/>
</dbReference>
<dbReference type="Proteomes" id="UP000060602">
    <property type="component" value="Chromosome"/>
</dbReference>
<keyword evidence="6 10" id="KW-0472">Membrane</keyword>
<organism evidence="11 12">
    <name type="scientific">Alcaligenes xylosoxydans xylosoxydans</name>
    <name type="common">Achromobacter xylosoxidans</name>
    <dbReference type="NCBI Taxonomy" id="85698"/>
    <lineage>
        <taxon>Bacteria</taxon>
        <taxon>Pseudomonadati</taxon>
        <taxon>Pseudomonadota</taxon>
        <taxon>Betaproteobacteria</taxon>
        <taxon>Burkholderiales</taxon>
        <taxon>Alcaligenaceae</taxon>
        <taxon>Achromobacter</taxon>
    </lineage>
</organism>
<feature type="transmembrane region" description="Helical" evidence="10">
    <location>
        <begin position="162"/>
        <end position="187"/>
    </location>
</feature>
<feature type="transmembrane region" description="Helical" evidence="10">
    <location>
        <begin position="297"/>
        <end position="321"/>
    </location>
</feature>
<dbReference type="CDD" id="cd01033">
    <property type="entry name" value="ClC_like"/>
    <property type="match status" value="1"/>
</dbReference>
<evidence type="ECO:0000256" key="3">
    <source>
        <dbReference type="ARBA" id="ARBA00022692"/>
    </source>
</evidence>
<evidence type="ECO:0000256" key="1">
    <source>
        <dbReference type="ARBA" id="ARBA00004141"/>
    </source>
</evidence>
<feature type="transmembrane region" description="Helical" evidence="10">
    <location>
        <begin position="365"/>
        <end position="389"/>
    </location>
</feature>
<evidence type="ECO:0000256" key="8">
    <source>
        <dbReference type="ARBA" id="ARBA00023214"/>
    </source>
</evidence>
<proteinExistence type="predicted"/>
<sequence length="437" mass="44245">MNEAPADAPPRSHPRFLLAILLTGLSAGLGGMLLGMLLHAVQHVAYGYSLDHIVGPESFLQGVQAAGGPRRLAVLILCGLVAGGGWWLVYRFGRPLVSVTQAVQDPSVRMPAKTTLAHAILQIVTVALGSPLGREVAPREVGALAASGVSAWLRLPADQHRLIVACGAGAGLAAVYNVPLGAALFVLEVLLGSFAWPAAVVALATCCIGAVIAWIGLGNEIQYAVPPMTADASLIVWSVIAGPVFGVAAHGFVQLTSAARRHAARGWRLPAAALVNFTLIGVLAVFLPALLGNGKGAAQLGFSSELTLGMAALLLVLKVAITSGSLRAGASGGLLTPGIAIGALLAVVLGAAWNQVWPDAPPGAYAVVGAAAFLAASMRMPLTATVLILEFTRVDQGFLVPIILAVVGSAATHHFCAARATRTAAAAAAGAPLPGST</sequence>
<feature type="transmembrane region" description="Helical" evidence="10">
    <location>
        <begin position="194"/>
        <end position="215"/>
    </location>
</feature>
<dbReference type="SUPFAM" id="SSF81340">
    <property type="entry name" value="Clc chloride channel"/>
    <property type="match status" value="1"/>
</dbReference>
<dbReference type="GO" id="GO:0005254">
    <property type="term" value="F:chloride channel activity"/>
    <property type="evidence" value="ECO:0007669"/>
    <property type="project" value="UniProtKB-KW"/>
</dbReference>
<dbReference type="PANTHER" id="PTHR43427">
    <property type="entry name" value="CHLORIDE CHANNEL PROTEIN CLC-E"/>
    <property type="match status" value="1"/>
</dbReference>
<feature type="transmembrane region" description="Helical" evidence="10">
    <location>
        <begin position="72"/>
        <end position="90"/>
    </location>
</feature>
<keyword evidence="3 10" id="KW-0812">Transmembrane</keyword>
<dbReference type="AlphaFoldDB" id="A0A109XXM0"/>
<evidence type="ECO:0000256" key="7">
    <source>
        <dbReference type="ARBA" id="ARBA00023173"/>
    </source>
</evidence>
<feature type="transmembrane region" description="Helical" evidence="10">
    <location>
        <begin position="235"/>
        <end position="255"/>
    </location>
</feature>
<keyword evidence="9" id="KW-0407">Ion channel</keyword>
<dbReference type="GO" id="GO:0034707">
    <property type="term" value="C:chloride channel complex"/>
    <property type="evidence" value="ECO:0007669"/>
    <property type="project" value="UniProtKB-KW"/>
</dbReference>
<protein>
    <submittedName>
        <fullName evidence="11">Chloride channel protein</fullName>
    </submittedName>
</protein>
<feature type="transmembrane region" description="Helical" evidence="10">
    <location>
        <begin position="333"/>
        <end position="353"/>
    </location>
</feature>
<name>A0A109XXM0_ALCXX</name>
<gene>
    <name evidence="11" type="ORF">AL504_23430</name>
</gene>
<keyword evidence="8" id="KW-0868">Chloride</keyword>
<evidence type="ECO:0000256" key="5">
    <source>
        <dbReference type="ARBA" id="ARBA00023065"/>
    </source>
</evidence>
<keyword evidence="2" id="KW-0813">Transport</keyword>
<evidence type="ECO:0000256" key="10">
    <source>
        <dbReference type="SAM" id="Phobius"/>
    </source>
</evidence>
<evidence type="ECO:0000256" key="9">
    <source>
        <dbReference type="ARBA" id="ARBA00023303"/>
    </source>
</evidence>
<dbReference type="Pfam" id="PF00654">
    <property type="entry name" value="Voltage_CLC"/>
    <property type="match status" value="1"/>
</dbReference>
<dbReference type="PRINTS" id="PR00762">
    <property type="entry name" value="CLCHANNEL"/>
</dbReference>
<accession>A0A109XXM0</accession>
<dbReference type="InterPro" id="IPR001807">
    <property type="entry name" value="ClC"/>
</dbReference>
<keyword evidence="5" id="KW-0406">Ion transport</keyword>
<evidence type="ECO:0000256" key="4">
    <source>
        <dbReference type="ARBA" id="ARBA00022989"/>
    </source>
</evidence>